<dbReference type="SMART" id="SM00066">
    <property type="entry name" value="GAL4"/>
    <property type="match status" value="1"/>
</dbReference>
<keyword evidence="10" id="KW-1185">Reference proteome</keyword>
<feature type="domain" description="Zn(2)-C6 fungal-type" evidence="8">
    <location>
        <begin position="86"/>
        <end position="115"/>
    </location>
</feature>
<keyword evidence="6" id="KW-0539">Nucleus</keyword>
<dbReference type="GO" id="GO:0003677">
    <property type="term" value="F:DNA binding"/>
    <property type="evidence" value="ECO:0007669"/>
    <property type="project" value="UniProtKB-KW"/>
</dbReference>
<dbReference type="SUPFAM" id="SSF57701">
    <property type="entry name" value="Zn2/Cys6 DNA-binding domain"/>
    <property type="match status" value="1"/>
</dbReference>
<comment type="caution">
    <text evidence="9">The sequence shown here is derived from an EMBL/GenBank/DDBJ whole genome shotgun (WGS) entry which is preliminary data.</text>
</comment>
<proteinExistence type="predicted"/>
<dbReference type="Pfam" id="PF00172">
    <property type="entry name" value="Zn_clus"/>
    <property type="match status" value="1"/>
</dbReference>
<name>A0A9W4K6J2_9EURO</name>
<dbReference type="InterPro" id="IPR001138">
    <property type="entry name" value="Zn2Cys6_DnaBD"/>
</dbReference>
<keyword evidence="2" id="KW-0479">Metal-binding</keyword>
<dbReference type="PANTHER" id="PTHR47338:SF5">
    <property type="entry name" value="ZN(II)2CYS6 TRANSCRIPTION FACTOR (EUROFUNG)"/>
    <property type="match status" value="1"/>
</dbReference>
<evidence type="ECO:0000256" key="1">
    <source>
        <dbReference type="ARBA" id="ARBA00004123"/>
    </source>
</evidence>
<dbReference type="Proteomes" id="UP001154252">
    <property type="component" value="Unassembled WGS sequence"/>
</dbReference>
<sequence>MSPADAKTIPTVVNPFYAKSILIVIWPYIQTPLDINAAFVGEALPGGKSAAWHLGCGGLADRSDSDSLNRHVLQHSVCPAKRTPSACQTCRRRKKKCDSNYPCSTCADSGEPCVREPSSVQAFTPALRLPRKGSLGEEKRPFETEQVDPDRTGDLTMPSADDTSPIQPSPMQLDWNPPMDRTASNSIANTCPGSRNVCIYQVPLQPLTDPLIVTMSGIKTATSTPNEIPFYYGEPSDTTSFPYTPVWQPSEARDYFGADQLPEIYMSDVPAFTSSGRFSRE</sequence>
<dbReference type="AlphaFoldDB" id="A0A9W4K6J2"/>
<organism evidence="9 10">
    <name type="scientific">Penicillium egyptiacum</name>
    <dbReference type="NCBI Taxonomy" id="1303716"/>
    <lineage>
        <taxon>Eukaryota</taxon>
        <taxon>Fungi</taxon>
        <taxon>Dikarya</taxon>
        <taxon>Ascomycota</taxon>
        <taxon>Pezizomycotina</taxon>
        <taxon>Eurotiomycetes</taxon>
        <taxon>Eurotiomycetidae</taxon>
        <taxon>Eurotiales</taxon>
        <taxon>Aspergillaceae</taxon>
        <taxon>Penicillium</taxon>
    </lineage>
</organism>
<evidence type="ECO:0000256" key="3">
    <source>
        <dbReference type="ARBA" id="ARBA00023015"/>
    </source>
</evidence>
<protein>
    <recommendedName>
        <fullName evidence="8">Zn(2)-C6 fungal-type domain-containing protein</fullName>
    </recommendedName>
</protein>
<dbReference type="CDD" id="cd00067">
    <property type="entry name" value="GAL4"/>
    <property type="match status" value="1"/>
</dbReference>
<dbReference type="InterPro" id="IPR036864">
    <property type="entry name" value="Zn2-C6_fun-type_DNA-bd_sf"/>
</dbReference>
<keyword evidence="5" id="KW-0804">Transcription</keyword>
<dbReference type="PROSITE" id="PS00463">
    <property type="entry name" value="ZN2_CY6_FUNGAL_1"/>
    <property type="match status" value="1"/>
</dbReference>
<evidence type="ECO:0000256" key="2">
    <source>
        <dbReference type="ARBA" id="ARBA00022723"/>
    </source>
</evidence>
<dbReference type="EMBL" id="CAJVRC010000835">
    <property type="protein sequence ID" value="CAG8886311.1"/>
    <property type="molecule type" value="Genomic_DNA"/>
</dbReference>
<dbReference type="OrthoDB" id="40579at2759"/>
<dbReference type="PANTHER" id="PTHR47338">
    <property type="entry name" value="ZN(II)2CYS6 TRANSCRIPTION FACTOR (EUROFUNG)-RELATED"/>
    <property type="match status" value="1"/>
</dbReference>
<gene>
    <name evidence="9" type="ORF">PEGY_LOCUS825</name>
</gene>
<dbReference type="GO" id="GO:0008270">
    <property type="term" value="F:zinc ion binding"/>
    <property type="evidence" value="ECO:0007669"/>
    <property type="project" value="InterPro"/>
</dbReference>
<feature type="region of interest" description="Disordered" evidence="7">
    <location>
        <begin position="129"/>
        <end position="169"/>
    </location>
</feature>
<evidence type="ECO:0000256" key="5">
    <source>
        <dbReference type="ARBA" id="ARBA00023163"/>
    </source>
</evidence>
<dbReference type="GO" id="GO:0005634">
    <property type="term" value="C:nucleus"/>
    <property type="evidence" value="ECO:0007669"/>
    <property type="project" value="UniProtKB-SubCell"/>
</dbReference>
<evidence type="ECO:0000256" key="6">
    <source>
        <dbReference type="ARBA" id="ARBA00023242"/>
    </source>
</evidence>
<dbReference type="InterPro" id="IPR050815">
    <property type="entry name" value="TF_fung"/>
</dbReference>
<evidence type="ECO:0000313" key="9">
    <source>
        <dbReference type="EMBL" id="CAG8886311.1"/>
    </source>
</evidence>
<dbReference type="Gene3D" id="4.10.240.10">
    <property type="entry name" value="Zn(2)-C6 fungal-type DNA-binding domain"/>
    <property type="match status" value="1"/>
</dbReference>
<keyword evidence="4" id="KW-0238">DNA-binding</keyword>
<accession>A0A9W4K6J2</accession>
<comment type="subcellular location">
    <subcellularLocation>
        <location evidence="1">Nucleus</location>
    </subcellularLocation>
</comment>
<feature type="compositionally biased region" description="Basic and acidic residues" evidence="7">
    <location>
        <begin position="134"/>
        <end position="153"/>
    </location>
</feature>
<dbReference type="GO" id="GO:0000981">
    <property type="term" value="F:DNA-binding transcription factor activity, RNA polymerase II-specific"/>
    <property type="evidence" value="ECO:0007669"/>
    <property type="project" value="InterPro"/>
</dbReference>
<evidence type="ECO:0000256" key="7">
    <source>
        <dbReference type="SAM" id="MobiDB-lite"/>
    </source>
</evidence>
<dbReference type="PROSITE" id="PS50048">
    <property type="entry name" value="ZN2_CY6_FUNGAL_2"/>
    <property type="match status" value="1"/>
</dbReference>
<evidence type="ECO:0000256" key="4">
    <source>
        <dbReference type="ARBA" id="ARBA00023125"/>
    </source>
</evidence>
<evidence type="ECO:0000313" key="10">
    <source>
        <dbReference type="Proteomes" id="UP001154252"/>
    </source>
</evidence>
<evidence type="ECO:0000259" key="8">
    <source>
        <dbReference type="PROSITE" id="PS50048"/>
    </source>
</evidence>
<keyword evidence="3" id="KW-0805">Transcription regulation</keyword>
<reference evidence="9" key="1">
    <citation type="submission" date="2021-07" db="EMBL/GenBank/DDBJ databases">
        <authorList>
            <person name="Branca A.L. A."/>
        </authorList>
    </citation>
    <scope>NUCLEOTIDE SEQUENCE</scope>
</reference>